<evidence type="ECO:0000256" key="3">
    <source>
        <dbReference type="ARBA" id="ARBA00023015"/>
    </source>
</evidence>
<dbReference type="GO" id="GO:0016301">
    <property type="term" value="F:kinase activity"/>
    <property type="evidence" value="ECO:0007669"/>
    <property type="project" value="UniProtKB-KW"/>
</dbReference>
<keyword evidence="7" id="KW-0175">Coiled coil</keyword>
<keyword evidence="5" id="KW-0804">Transcription</keyword>
<keyword evidence="4" id="KW-0238">DNA-binding</keyword>
<evidence type="ECO:0000256" key="4">
    <source>
        <dbReference type="ARBA" id="ARBA00023125"/>
    </source>
</evidence>
<dbReference type="Gene3D" id="3.40.50.2300">
    <property type="match status" value="1"/>
</dbReference>
<dbReference type="InterPro" id="IPR039420">
    <property type="entry name" value="WalR-like"/>
</dbReference>
<keyword evidence="1 6" id="KW-0597">Phosphoprotein</keyword>
<feature type="modified residue" description="4-aspartylphosphate" evidence="6">
    <location>
        <position position="61"/>
    </location>
</feature>
<organism evidence="9 10">
    <name type="scientific">Gloeomargarita lithophora Alchichica-D10</name>
    <dbReference type="NCBI Taxonomy" id="1188229"/>
    <lineage>
        <taxon>Bacteria</taxon>
        <taxon>Bacillati</taxon>
        <taxon>Cyanobacteriota</taxon>
        <taxon>Cyanophyceae</taxon>
        <taxon>Gloeomargaritales</taxon>
        <taxon>Gloeomargaritaceae</taxon>
        <taxon>Gloeomargarita</taxon>
    </lineage>
</organism>
<dbReference type="SMART" id="SM00448">
    <property type="entry name" value="REC"/>
    <property type="match status" value="1"/>
</dbReference>
<dbReference type="CDD" id="cd19920">
    <property type="entry name" value="REC_PA4781-like"/>
    <property type="match status" value="1"/>
</dbReference>
<evidence type="ECO:0000313" key="10">
    <source>
        <dbReference type="Proteomes" id="UP000180235"/>
    </source>
</evidence>
<dbReference type="InterPro" id="IPR001789">
    <property type="entry name" value="Sig_transdc_resp-reg_receiver"/>
</dbReference>
<accession>A0A1J0ADF6</accession>
<protein>
    <submittedName>
        <fullName evidence="9">Response regulator receiver sensor signal transduction histidine kinase</fullName>
    </submittedName>
</protein>
<name>A0A1J0ADF6_9CYAN</name>
<dbReference type="GO" id="GO:0000156">
    <property type="term" value="F:phosphorelay response regulator activity"/>
    <property type="evidence" value="ECO:0007669"/>
    <property type="project" value="TreeGrafter"/>
</dbReference>
<dbReference type="Pfam" id="PF00072">
    <property type="entry name" value="Response_reg"/>
    <property type="match status" value="1"/>
</dbReference>
<dbReference type="GO" id="GO:0032993">
    <property type="term" value="C:protein-DNA complex"/>
    <property type="evidence" value="ECO:0007669"/>
    <property type="project" value="TreeGrafter"/>
</dbReference>
<dbReference type="OrthoDB" id="467259at2"/>
<dbReference type="PROSITE" id="PS50110">
    <property type="entry name" value="RESPONSE_REGULATORY"/>
    <property type="match status" value="1"/>
</dbReference>
<reference evidence="9 10" key="1">
    <citation type="submission" date="2016-10" db="EMBL/GenBank/DDBJ databases">
        <title>Description of Gloeomargarita lithophora gen. nov., sp. nov., a thylakoid-bearing basal-branching cyanobacterium with intracellular carbonates, and proposal for Gloeomargaritales ord. nov.</title>
        <authorList>
            <person name="Moreira D."/>
            <person name="Tavera R."/>
            <person name="Benzerara K."/>
            <person name="Skouri-Panet F."/>
            <person name="Couradeau E."/>
            <person name="Gerard E."/>
            <person name="Loussert C."/>
            <person name="Novelo E."/>
            <person name="Zivanovic Y."/>
            <person name="Lopez-Garcia P."/>
        </authorList>
    </citation>
    <scope>NUCLEOTIDE SEQUENCE [LARGE SCALE GENOMIC DNA]</scope>
    <source>
        <strain evidence="9 10">D10</strain>
    </source>
</reference>
<feature type="coiled-coil region" evidence="7">
    <location>
        <begin position="137"/>
        <end position="164"/>
    </location>
</feature>
<dbReference type="PANTHER" id="PTHR48111:SF1">
    <property type="entry name" value="TWO-COMPONENT RESPONSE REGULATOR ORR33"/>
    <property type="match status" value="1"/>
</dbReference>
<sequence length="175" mass="19434">MLESEESLSRGTVLVVDDTLENLDVLDDLLTGHGYEVRRAIDGVMALRAVAAEPPDLILLDIMMPGMNGYEVCAKLKADSATWGIPVLFISALDDAQDKVRAFETGGVDYIPKPFQAAEVVARVATHLQNALLQKILEDRGRALEEREQQVRQLRQRVKRLEEVLGYYGLDPTSI</sequence>
<evidence type="ECO:0000256" key="7">
    <source>
        <dbReference type="SAM" id="Coils"/>
    </source>
</evidence>
<dbReference type="InterPro" id="IPR011006">
    <property type="entry name" value="CheY-like_superfamily"/>
</dbReference>
<dbReference type="GO" id="GO:0005829">
    <property type="term" value="C:cytosol"/>
    <property type="evidence" value="ECO:0007669"/>
    <property type="project" value="TreeGrafter"/>
</dbReference>
<keyword evidence="2" id="KW-0902">Two-component regulatory system</keyword>
<evidence type="ECO:0000259" key="8">
    <source>
        <dbReference type="PROSITE" id="PS50110"/>
    </source>
</evidence>
<dbReference type="AlphaFoldDB" id="A0A1J0ADF6"/>
<keyword evidence="10" id="KW-1185">Reference proteome</keyword>
<dbReference type="PANTHER" id="PTHR48111">
    <property type="entry name" value="REGULATOR OF RPOS"/>
    <property type="match status" value="1"/>
</dbReference>
<dbReference type="GO" id="GO:0000976">
    <property type="term" value="F:transcription cis-regulatory region binding"/>
    <property type="evidence" value="ECO:0007669"/>
    <property type="project" value="TreeGrafter"/>
</dbReference>
<keyword evidence="3" id="KW-0805">Transcription regulation</keyword>
<dbReference type="KEGG" id="glt:GlitD10_1629"/>
<dbReference type="Proteomes" id="UP000180235">
    <property type="component" value="Chromosome"/>
</dbReference>
<evidence type="ECO:0000256" key="1">
    <source>
        <dbReference type="ARBA" id="ARBA00022553"/>
    </source>
</evidence>
<dbReference type="EMBL" id="CP017675">
    <property type="protein sequence ID" value="APB33953.1"/>
    <property type="molecule type" value="Genomic_DNA"/>
</dbReference>
<evidence type="ECO:0000256" key="2">
    <source>
        <dbReference type="ARBA" id="ARBA00023012"/>
    </source>
</evidence>
<keyword evidence="9" id="KW-0808">Transferase</keyword>
<dbReference type="GO" id="GO:0006355">
    <property type="term" value="P:regulation of DNA-templated transcription"/>
    <property type="evidence" value="ECO:0007669"/>
    <property type="project" value="TreeGrafter"/>
</dbReference>
<evidence type="ECO:0000313" key="9">
    <source>
        <dbReference type="EMBL" id="APB33953.1"/>
    </source>
</evidence>
<gene>
    <name evidence="9" type="ORF">GlitD10_1629</name>
</gene>
<dbReference type="RefSeq" id="WP_071454464.1">
    <property type="nucleotide sequence ID" value="NZ_CP017675.1"/>
</dbReference>
<proteinExistence type="predicted"/>
<evidence type="ECO:0000256" key="6">
    <source>
        <dbReference type="PROSITE-ProRule" id="PRU00169"/>
    </source>
</evidence>
<feature type="domain" description="Response regulatory" evidence="8">
    <location>
        <begin position="12"/>
        <end position="128"/>
    </location>
</feature>
<evidence type="ECO:0000256" key="5">
    <source>
        <dbReference type="ARBA" id="ARBA00023163"/>
    </source>
</evidence>
<keyword evidence="9" id="KW-0418">Kinase</keyword>
<dbReference type="STRING" id="1188229.GlitD10_1629"/>
<dbReference type="SUPFAM" id="SSF52172">
    <property type="entry name" value="CheY-like"/>
    <property type="match status" value="1"/>
</dbReference>